<dbReference type="AlphaFoldDB" id="A0A401RR61"/>
<dbReference type="SUPFAM" id="SSF48726">
    <property type="entry name" value="Immunoglobulin"/>
    <property type="match status" value="1"/>
</dbReference>
<reference evidence="3 4" key="1">
    <citation type="journal article" date="2018" name="Nat. Ecol. Evol.">
        <title>Shark genomes provide insights into elasmobranch evolution and the origin of vertebrates.</title>
        <authorList>
            <person name="Hara Y"/>
            <person name="Yamaguchi K"/>
            <person name="Onimaru K"/>
            <person name="Kadota M"/>
            <person name="Koyanagi M"/>
            <person name="Keeley SD"/>
            <person name="Tatsumi K"/>
            <person name="Tanaka K"/>
            <person name="Motone F"/>
            <person name="Kageyama Y"/>
            <person name="Nozu R"/>
            <person name="Adachi N"/>
            <person name="Nishimura O"/>
            <person name="Nakagawa R"/>
            <person name="Tanegashima C"/>
            <person name="Kiyatake I"/>
            <person name="Matsumoto R"/>
            <person name="Murakumo K"/>
            <person name="Nishida K"/>
            <person name="Terakita A"/>
            <person name="Kuratani S"/>
            <person name="Sato K"/>
            <person name="Hyodo S Kuraku.S."/>
        </authorList>
    </citation>
    <scope>NUCLEOTIDE SEQUENCE [LARGE SCALE GENOMIC DNA]</scope>
</reference>
<gene>
    <name evidence="3" type="ORF">chiPu_0021285</name>
</gene>
<dbReference type="Proteomes" id="UP000287033">
    <property type="component" value="Unassembled WGS sequence"/>
</dbReference>
<proteinExistence type="predicted"/>
<evidence type="ECO:0000256" key="1">
    <source>
        <dbReference type="SAM" id="SignalP"/>
    </source>
</evidence>
<dbReference type="Pfam" id="PF07686">
    <property type="entry name" value="V-set"/>
    <property type="match status" value="1"/>
</dbReference>
<name>A0A401RR61_CHIPU</name>
<evidence type="ECO:0000259" key="2">
    <source>
        <dbReference type="Pfam" id="PF07686"/>
    </source>
</evidence>
<protein>
    <recommendedName>
        <fullName evidence="2">Immunoglobulin V-set domain-containing protein</fullName>
    </recommendedName>
</protein>
<dbReference type="InterPro" id="IPR013783">
    <property type="entry name" value="Ig-like_fold"/>
</dbReference>
<dbReference type="InterPro" id="IPR013106">
    <property type="entry name" value="Ig_V-set"/>
</dbReference>
<feature type="chain" id="PRO_5019343130" description="Immunoglobulin V-set domain-containing protein" evidence="1">
    <location>
        <begin position="28"/>
        <end position="150"/>
    </location>
</feature>
<accession>A0A401RR61</accession>
<keyword evidence="1" id="KW-0732">Signal</keyword>
<sequence>MISHPDQGQLHLQINLIILLHFRPALSCRLPEEQSASKLHESSVAPSSSAMGESFCQSVVHSPPADIKEECQSFTINCVFYGGFFAYPLRRGEFFKQTPTGTKRERILSGGRFVVRTNKAEKTFSLEVQDVNVKDTATYYCKAWYEYSTQ</sequence>
<dbReference type="Gene3D" id="2.60.40.10">
    <property type="entry name" value="Immunoglobulins"/>
    <property type="match status" value="1"/>
</dbReference>
<evidence type="ECO:0000313" key="3">
    <source>
        <dbReference type="EMBL" id="GCC20150.1"/>
    </source>
</evidence>
<comment type="caution">
    <text evidence="3">The sequence shown here is derived from an EMBL/GenBank/DDBJ whole genome shotgun (WGS) entry which is preliminary data.</text>
</comment>
<dbReference type="OrthoDB" id="9944490at2759"/>
<organism evidence="3 4">
    <name type="scientific">Chiloscyllium punctatum</name>
    <name type="common">Brownbanded bambooshark</name>
    <name type="synonym">Hemiscyllium punctatum</name>
    <dbReference type="NCBI Taxonomy" id="137246"/>
    <lineage>
        <taxon>Eukaryota</taxon>
        <taxon>Metazoa</taxon>
        <taxon>Chordata</taxon>
        <taxon>Craniata</taxon>
        <taxon>Vertebrata</taxon>
        <taxon>Chondrichthyes</taxon>
        <taxon>Elasmobranchii</taxon>
        <taxon>Galeomorphii</taxon>
        <taxon>Galeoidea</taxon>
        <taxon>Orectolobiformes</taxon>
        <taxon>Hemiscylliidae</taxon>
        <taxon>Chiloscyllium</taxon>
    </lineage>
</organism>
<feature type="signal peptide" evidence="1">
    <location>
        <begin position="1"/>
        <end position="27"/>
    </location>
</feature>
<keyword evidence="4" id="KW-1185">Reference proteome</keyword>
<dbReference type="InterPro" id="IPR036179">
    <property type="entry name" value="Ig-like_dom_sf"/>
</dbReference>
<evidence type="ECO:0000313" key="4">
    <source>
        <dbReference type="Proteomes" id="UP000287033"/>
    </source>
</evidence>
<dbReference type="EMBL" id="BEZZ01003649">
    <property type="protein sequence ID" value="GCC20150.1"/>
    <property type="molecule type" value="Genomic_DNA"/>
</dbReference>
<feature type="domain" description="Immunoglobulin V-set" evidence="2">
    <location>
        <begin position="103"/>
        <end position="145"/>
    </location>
</feature>